<dbReference type="InterPro" id="IPR008271">
    <property type="entry name" value="Ser/Thr_kinase_AS"/>
</dbReference>
<dbReference type="CDD" id="cd14014">
    <property type="entry name" value="STKc_PknB_like"/>
    <property type="match status" value="1"/>
</dbReference>
<dbReference type="Pfam" id="PF00069">
    <property type="entry name" value="Pkinase"/>
    <property type="match status" value="1"/>
</dbReference>
<dbReference type="InterPro" id="IPR011009">
    <property type="entry name" value="Kinase-like_dom_sf"/>
</dbReference>
<evidence type="ECO:0000259" key="7">
    <source>
        <dbReference type="PROSITE" id="PS50011"/>
    </source>
</evidence>
<dbReference type="PROSITE" id="PS50011">
    <property type="entry name" value="PROTEIN_KINASE_DOM"/>
    <property type="match status" value="1"/>
</dbReference>
<dbReference type="SUPFAM" id="SSF56112">
    <property type="entry name" value="Protein kinase-like (PK-like)"/>
    <property type="match status" value="1"/>
</dbReference>
<dbReference type="SMART" id="SM00220">
    <property type="entry name" value="S_TKc"/>
    <property type="match status" value="1"/>
</dbReference>
<dbReference type="SMART" id="SM00564">
    <property type="entry name" value="PQQ"/>
    <property type="match status" value="6"/>
</dbReference>
<evidence type="ECO:0000256" key="3">
    <source>
        <dbReference type="ARBA" id="ARBA00022777"/>
    </source>
</evidence>
<evidence type="ECO:0000256" key="5">
    <source>
        <dbReference type="PROSITE-ProRule" id="PRU10141"/>
    </source>
</evidence>
<dbReference type="Proteomes" id="UP000805614">
    <property type="component" value="Unassembled WGS sequence"/>
</dbReference>
<feature type="domain" description="Protein kinase" evidence="7">
    <location>
        <begin position="15"/>
        <end position="280"/>
    </location>
</feature>
<dbReference type="PROSITE" id="PS00107">
    <property type="entry name" value="PROTEIN_KINASE_ATP"/>
    <property type="match status" value="1"/>
</dbReference>
<proteinExistence type="predicted"/>
<keyword evidence="9" id="KW-1185">Reference proteome</keyword>
<keyword evidence="2 5" id="KW-0547">Nucleotide-binding</keyword>
<dbReference type="PANTHER" id="PTHR43289:SF34">
    <property type="entry name" value="SERINE_THREONINE-PROTEIN KINASE YBDM-RELATED"/>
    <property type="match status" value="1"/>
</dbReference>
<name>A0ABR7LSI4_9ACTN</name>
<dbReference type="PROSITE" id="PS00108">
    <property type="entry name" value="PROTEIN_KINASE_ST"/>
    <property type="match status" value="1"/>
</dbReference>
<evidence type="ECO:0000256" key="1">
    <source>
        <dbReference type="ARBA" id="ARBA00022679"/>
    </source>
</evidence>
<keyword evidence="3" id="KW-0418">Kinase</keyword>
<keyword evidence="4 5" id="KW-0067">ATP-binding</keyword>
<dbReference type="Gene3D" id="1.10.510.10">
    <property type="entry name" value="Transferase(Phosphotransferase) domain 1"/>
    <property type="match status" value="1"/>
</dbReference>
<dbReference type="PANTHER" id="PTHR43289">
    <property type="entry name" value="MITOGEN-ACTIVATED PROTEIN KINASE KINASE KINASE 20-RELATED"/>
    <property type="match status" value="1"/>
</dbReference>
<dbReference type="EMBL" id="JABVEC010000013">
    <property type="protein sequence ID" value="MBC6467487.1"/>
    <property type="molecule type" value="Genomic_DNA"/>
</dbReference>
<dbReference type="InterPro" id="IPR017441">
    <property type="entry name" value="Protein_kinase_ATP_BS"/>
</dbReference>
<dbReference type="InterPro" id="IPR018391">
    <property type="entry name" value="PQQ_b-propeller_rpt"/>
</dbReference>
<dbReference type="RefSeq" id="WP_187244502.1">
    <property type="nucleotide sequence ID" value="NZ_BAAAOK010000004.1"/>
</dbReference>
<gene>
    <name evidence="8" type="ORF">HKK74_18595</name>
</gene>
<comment type="caution">
    <text evidence="8">The sequence shown here is derived from an EMBL/GenBank/DDBJ whole genome shotgun (WGS) entry which is preliminary data.</text>
</comment>
<evidence type="ECO:0000313" key="9">
    <source>
        <dbReference type="Proteomes" id="UP000805614"/>
    </source>
</evidence>
<dbReference type="Pfam" id="PF13360">
    <property type="entry name" value="PQQ_2"/>
    <property type="match status" value="1"/>
</dbReference>
<dbReference type="InterPro" id="IPR000719">
    <property type="entry name" value="Prot_kinase_dom"/>
</dbReference>
<reference evidence="8 9" key="1">
    <citation type="submission" date="2020-06" db="EMBL/GenBank/DDBJ databases">
        <title>Actinomadura xiongansis sp. nov., isolated from soil of Baiyangdian.</title>
        <authorList>
            <person name="Zhang X."/>
        </authorList>
    </citation>
    <scope>NUCLEOTIDE SEQUENCE [LARGE SCALE GENOMIC DNA]</scope>
    <source>
        <strain evidence="8 9">HBUM206468</strain>
    </source>
</reference>
<dbReference type="Gene3D" id="2.130.10.10">
    <property type="entry name" value="YVTN repeat-like/Quinoprotein amine dehydrogenase"/>
    <property type="match status" value="2"/>
</dbReference>
<dbReference type="InterPro" id="IPR011047">
    <property type="entry name" value="Quinoprotein_ADH-like_sf"/>
</dbReference>
<feature type="binding site" evidence="5">
    <location>
        <position position="43"/>
    </location>
    <ligand>
        <name>ATP</name>
        <dbReference type="ChEBI" id="CHEBI:30616"/>
    </ligand>
</feature>
<evidence type="ECO:0000256" key="4">
    <source>
        <dbReference type="ARBA" id="ARBA00022840"/>
    </source>
</evidence>
<accession>A0ABR7LSI4</accession>
<evidence type="ECO:0000256" key="2">
    <source>
        <dbReference type="ARBA" id="ARBA00022741"/>
    </source>
</evidence>
<dbReference type="SUPFAM" id="SSF50998">
    <property type="entry name" value="Quinoprotein alcohol dehydrogenase-like"/>
    <property type="match status" value="2"/>
</dbReference>
<organism evidence="8 9">
    <name type="scientific">Actinomadura alba</name>
    <dbReference type="NCBI Taxonomy" id="406431"/>
    <lineage>
        <taxon>Bacteria</taxon>
        <taxon>Bacillati</taxon>
        <taxon>Actinomycetota</taxon>
        <taxon>Actinomycetes</taxon>
        <taxon>Streptosporangiales</taxon>
        <taxon>Thermomonosporaceae</taxon>
        <taxon>Actinomadura</taxon>
    </lineage>
</organism>
<feature type="region of interest" description="Disordered" evidence="6">
    <location>
        <begin position="332"/>
        <end position="353"/>
    </location>
</feature>
<evidence type="ECO:0000313" key="8">
    <source>
        <dbReference type="EMBL" id="MBC6467487.1"/>
    </source>
</evidence>
<sequence>MEPLRADDPARIGDYRLVARLGAGAMGRVFLGQGPSGDPVAVKVVHARFAHRQDRRERFAREIAAVGGIDPAYVAPVVDHDMSAAEPWLATAYLPGLTLRQVAELHGPLPAPSVRALGAALARALTVIHRAGVLHRDLKPSNLVLTPDGPRVVDFGIARPDWADTITVPGALLGTPGYIPPERIRDRRSGREGDVFAFGAVLVYAATGEGPFGDGSAPVLLYRTQSEEPRLDALRAAVDDAQLIEIIMSCLARDPRRRPTAEELAGRFTEAPDPVGTRWLPDEVAASVTDAGGPQRPPHAPGRTRTRRTVLALGATGAVLATLGPSAYGAFSTGARQPSKDRSPLWTYSSPDSENQHWFTRPTVVGDMVYLSSTMGVHALNCARGELLWTANRGVSISPRSSVTVLRAETVLISDGRLWALRATDGSPESGWREQPGISITGAPAAGAEQVFLFDTLGDLSAYDGRTGRRQWRLRLVKPGKDGGIDPIRVQGGLDPVIAGGLVYAAPGGVFAVDPKARAVRWRFGEATAAPAIHDGLLYTAGADRVHALDAADGDVRWSRAVGARISSGVTVADGLVFAGDGSGRLHALDAATGRPRWRFDTNGPLRAAPAAAPGTVFAGSDNDRLYAIATANGRVRWSHPVGRQTEVHAQIWRDRVLVCADLTRLYAFQI</sequence>
<keyword evidence="1" id="KW-0808">Transferase</keyword>
<evidence type="ECO:0000256" key="6">
    <source>
        <dbReference type="SAM" id="MobiDB-lite"/>
    </source>
</evidence>
<dbReference type="InterPro" id="IPR002372">
    <property type="entry name" value="PQQ_rpt_dom"/>
</dbReference>
<protein>
    <submittedName>
        <fullName evidence="8">PQQ-binding-like beta-propeller repeat protein</fullName>
    </submittedName>
</protein>
<dbReference type="InterPro" id="IPR015943">
    <property type="entry name" value="WD40/YVTN_repeat-like_dom_sf"/>
</dbReference>
<dbReference type="Gene3D" id="3.30.200.20">
    <property type="entry name" value="Phosphorylase Kinase, domain 1"/>
    <property type="match status" value="1"/>
</dbReference>